<accession>A0A1H9HBC3</accession>
<evidence type="ECO:0000313" key="2">
    <source>
        <dbReference type="Proteomes" id="UP000242515"/>
    </source>
</evidence>
<evidence type="ECO:0000313" key="1">
    <source>
        <dbReference type="EMBL" id="SEQ59557.1"/>
    </source>
</evidence>
<name>A0A1H9HBC3_9GAMM</name>
<keyword evidence="2" id="KW-1185">Reference proteome</keyword>
<dbReference type="EMBL" id="FOGC01000004">
    <property type="protein sequence ID" value="SEQ59557.1"/>
    <property type="molecule type" value="Genomic_DNA"/>
</dbReference>
<dbReference type="AlphaFoldDB" id="A0A1H9HBC3"/>
<dbReference type="Proteomes" id="UP000242515">
    <property type="component" value="Unassembled WGS sequence"/>
</dbReference>
<sequence length="35" mass="3802">MTTHFEHSDSQNICNEIGGAVLTVLGKQQPFTVQA</sequence>
<gene>
    <name evidence="1" type="ORF">SAMN05216522_104150</name>
</gene>
<organism evidence="1 2">
    <name type="scientific">Rosenbergiella nectarea</name>
    <dbReference type="NCBI Taxonomy" id="988801"/>
    <lineage>
        <taxon>Bacteria</taxon>
        <taxon>Pseudomonadati</taxon>
        <taxon>Pseudomonadota</taxon>
        <taxon>Gammaproteobacteria</taxon>
        <taxon>Enterobacterales</taxon>
        <taxon>Erwiniaceae</taxon>
        <taxon>Rosenbergiella</taxon>
    </lineage>
</organism>
<protein>
    <submittedName>
        <fullName evidence="1">Uncharacterized protein</fullName>
    </submittedName>
</protein>
<reference evidence="2" key="1">
    <citation type="submission" date="2016-10" db="EMBL/GenBank/DDBJ databases">
        <authorList>
            <person name="Varghese N."/>
            <person name="Submissions S."/>
        </authorList>
    </citation>
    <scope>NUCLEOTIDE SEQUENCE [LARGE SCALE GENOMIC DNA]</scope>
    <source>
        <strain evidence="2">8N4</strain>
    </source>
</reference>
<proteinExistence type="predicted"/>